<dbReference type="RefSeq" id="WP_167353353.1">
    <property type="nucleotide sequence ID" value="NZ_JAAXOM010000015.1"/>
</dbReference>
<gene>
    <name evidence="1" type="ORF">HGA10_30385</name>
</gene>
<evidence type="ECO:0000313" key="1">
    <source>
        <dbReference type="EMBL" id="NKX91596.1"/>
    </source>
</evidence>
<dbReference type="EMBL" id="JAAXOM010000015">
    <property type="protein sequence ID" value="NKX91596.1"/>
    <property type="molecule type" value="Genomic_DNA"/>
</dbReference>
<protein>
    <submittedName>
        <fullName evidence="1">Uncharacterized protein</fullName>
    </submittedName>
</protein>
<reference evidence="1 2" key="1">
    <citation type="submission" date="2020-04" db="EMBL/GenBank/DDBJ databases">
        <title>MicrobeNet Type strains.</title>
        <authorList>
            <person name="Nicholson A.C."/>
        </authorList>
    </citation>
    <scope>NUCLEOTIDE SEQUENCE [LARGE SCALE GENOMIC DNA]</scope>
    <source>
        <strain evidence="1 2">DSM 44960</strain>
    </source>
</reference>
<keyword evidence="2" id="KW-1185">Reference proteome</keyword>
<name>A0A846WG11_9NOCA</name>
<comment type="caution">
    <text evidence="1">The sequence shown here is derived from an EMBL/GenBank/DDBJ whole genome shotgun (WGS) entry which is preliminary data.</text>
</comment>
<accession>A0A846WG11</accession>
<organism evidence="1 2">
    <name type="scientific">Nocardia coubleae</name>
    <dbReference type="NCBI Taxonomy" id="356147"/>
    <lineage>
        <taxon>Bacteria</taxon>
        <taxon>Bacillati</taxon>
        <taxon>Actinomycetota</taxon>
        <taxon>Actinomycetes</taxon>
        <taxon>Mycobacteriales</taxon>
        <taxon>Nocardiaceae</taxon>
        <taxon>Nocardia</taxon>
    </lineage>
</organism>
<evidence type="ECO:0000313" key="2">
    <source>
        <dbReference type="Proteomes" id="UP000572007"/>
    </source>
</evidence>
<sequence>MEVRDLVRIGTNGVSQFKILEIDGTTARIEPTLDAPGAYPFSMRLLDLTPWTG</sequence>
<dbReference type="Proteomes" id="UP000572007">
    <property type="component" value="Unassembled WGS sequence"/>
</dbReference>
<proteinExistence type="predicted"/>
<dbReference type="AlphaFoldDB" id="A0A846WG11"/>